<keyword evidence="2" id="KW-1185">Reference proteome</keyword>
<organism evidence="1 2">
    <name type="scientific">Psylliodes chrysocephalus</name>
    <dbReference type="NCBI Taxonomy" id="3402493"/>
    <lineage>
        <taxon>Eukaryota</taxon>
        <taxon>Metazoa</taxon>
        <taxon>Ecdysozoa</taxon>
        <taxon>Arthropoda</taxon>
        <taxon>Hexapoda</taxon>
        <taxon>Insecta</taxon>
        <taxon>Pterygota</taxon>
        <taxon>Neoptera</taxon>
        <taxon>Endopterygota</taxon>
        <taxon>Coleoptera</taxon>
        <taxon>Polyphaga</taxon>
        <taxon>Cucujiformia</taxon>
        <taxon>Chrysomeloidea</taxon>
        <taxon>Chrysomelidae</taxon>
        <taxon>Galerucinae</taxon>
        <taxon>Alticini</taxon>
        <taxon>Psylliodes</taxon>
    </lineage>
</organism>
<accession>A0A9P0G719</accession>
<gene>
    <name evidence="1" type="ORF">PSYICH_LOCUS2003</name>
</gene>
<proteinExistence type="predicted"/>
<sequence>MERVHSSSIDSEFDLYIKTNINYVISETWNLRDTRDEIFRSRELLKTIEDNLFPNNYKSLALENAKFIFDIMIEDFARWTIKKAILNIFDNCLDNMTELERYNVSKNLLRRKTDLYYLYKLIDLLGVYGDYDFQVLIIKIIFRTFETHKYEITELIPESEDLQNKFLEITMENIDCSTRTFLNGLNQISQKIFSVKCQTIRLGSIECVGNSSGLWIDFNLIDKIASWYVNIQALLSEKGEEINNNISNLILLFQRDVEVVTIKRNLCKTIVVTFTLHNSCVSYSENYQHIIDGAKTLDILLDYSPEAEYLVRNIFPTIYRHKFMHKFNKRRKLSLVKMPKYDFACNSSSSNSISDTNSISETLIYCEDQFRMQNTISNSTASIINKHNILKDRDLNIKILSCDSEKYIKSKNDLLDSEGNNEHDIDEMDVFFESEEQLLSMAREFDVLRSVLNSDTNKNSSINISQIKPQKPLIEKASNTASTGQNVFTIFNRYNRNQNVSSLSNTPKITSIASSVFLPKVPVTTKIGKGEKAKKRNRHTSVGSINNGDSYNYDLSKSKYFSATKIKSNQLLKSKVKKNNKHKVEKFTCTDVSEYKLNRKITERNNKISFQFRNKLLKEKLDCIKNNYKPIKSIQKKNTKQDSIRDDSIASSAKYESSPDKCRAIDEDVDSVISFSLFRKNKNPKPIADSSDTEVGAVGQNILKPHVKMTRLNLSKNALTDNLKDKSISDHEISNNINIEDKPNNLCYEELSVKNIDIPYCSELKTKNLGANLPSSVSVWSKSTAVGNILCSKDFVGKYLLIICYHIDSPTIDPILLSEITQFSEKVEDFNKIGAAILICLDGPDIHFLNWKNQFENQEFLQKLEVPLIFEFEGNFMSTNFGVNLKNVHSEMKILMLVNNRGDVDYKSTFSICHEVNVVDSLKLLRHVQMCSTKT</sequence>
<dbReference type="EMBL" id="OV651822">
    <property type="protein sequence ID" value="CAH1100311.1"/>
    <property type="molecule type" value="Genomic_DNA"/>
</dbReference>
<reference evidence="1" key="1">
    <citation type="submission" date="2022-01" db="EMBL/GenBank/DDBJ databases">
        <authorList>
            <person name="King R."/>
        </authorList>
    </citation>
    <scope>NUCLEOTIDE SEQUENCE</scope>
</reference>
<evidence type="ECO:0000313" key="1">
    <source>
        <dbReference type="EMBL" id="CAH1100311.1"/>
    </source>
</evidence>
<dbReference type="AlphaFoldDB" id="A0A9P0G719"/>
<name>A0A9P0G719_9CUCU</name>
<dbReference type="Gene3D" id="3.40.30.10">
    <property type="entry name" value="Glutaredoxin"/>
    <property type="match status" value="1"/>
</dbReference>
<protein>
    <submittedName>
        <fullName evidence="1">Uncharacterized protein</fullName>
    </submittedName>
</protein>
<evidence type="ECO:0000313" key="2">
    <source>
        <dbReference type="Proteomes" id="UP001153636"/>
    </source>
</evidence>
<dbReference type="Proteomes" id="UP001153636">
    <property type="component" value="Chromosome 10"/>
</dbReference>
<dbReference type="OrthoDB" id="6356536at2759"/>